<gene>
    <name evidence="2" type="ordered locus">SM11_pC0594</name>
</gene>
<reference evidence="2 3" key="1">
    <citation type="journal article" date="2011" name="J. Biotechnol.">
        <title>The complete genome sequence of the dominant Sinorhizobium meliloti field isolate SM11 extends the S. meliloti pan-genome.</title>
        <authorList>
            <person name="Schneiker-Bekel S."/>
            <person name="Wibberg D."/>
            <person name="Bekel T."/>
            <person name="Blom J."/>
            <person name="Linke B."/>
            <person name="Neuweger H."/>
            <person name="Stiens M."/>
            <person name="Vorholter F.J."/>
            <person name="Weidner S."/>
            <person name="Goesmann A."/>
            <person name="Puhler A."/>
            <person name="Schluter A."/>
        </authorList>
    </citation>
    <scope>NUCLEOTIDE SEQUENCE [LARGE SCALE GENOMIC DNA]</scope>
    <source>
        <strain evidence="2 3">SM11</strain>
        <plasmid evidence="3">pSmeSM11c</plasmid>
    </source>
</reference>
<sequence>MRGTNSEPVFDQVMYVSSAFIASITGSIFSPWFDFSMRQ</sequence>
<evidence type="ECO:0000313" key="3">
    <source>
        <dbReference type="Proteomes" id="UP000009045"/>
    </source>
</evidence>
<keyword evidence="1" id="KW-0472">Membrane</keyword>
<organism evidence="2 3">
    <name type="scientific">Sinorhizobium meliloti (strain SM11)</name>
    <dbReference type="NCBI Taxonomy" id="707241"/>
    <lineage>
        <taxon>Bacteria</taxon>
        <taxon>Pseudomonadati</taxon>
        <taxon>Pseudomonadota</taxon>
        <taxon>Alphaproteobacteria</taxon>
        <taxon>Hyphomicrobiales</taxon>
        <taxon>Rhizobiaceae</taxon>
        <taxon>Sinorhizobium/Ensifer group</taxon>
        <taxon>Sinorhizobium</taxon>
    </lineage>
</organism>
<keyword evidence="2" id="KW-0614">Plasmid</keyword>
<accession>F7XDP2</accession>
<dbReference type="KEGG" id="smx:SM11_pC0594"/>
<keyword evidence="1" id="KW-0812">Transmembrane</keyword>
<dbReference type="PATRIC" id="fig|707241.3.peg.4565"/>
<dbReference type="HOGENOM" id="CLU_3317085_0_0_5"/>
<geneLocation type="plasmid" evidence="2 3">
    <name>pSmeSM11c</name>
</geneLocation>
<dbReference type="Proteomes" id="UP000009045">
    <property type="component" value="Plasmid pSmeSM11c"/>
</dbReference>
<dbReference type="EMBL" id="CP001831">
    <property type="protein sequence ID" value="AEH81667.1"/>
    <property type="molecule type" value="Genomic_DNA"/>
</dbReference>
<name>F7XDP2_SINMM</name>
<proteinExistence type="predicted"/>
<protein>
    <submittedName>
        <fullName evidence="2">Uncharacterized protein</fullName>
    </submittedName>
</protein>
<dbReference type="AlphaFoldDB" id="F7XDP2"/>
<evidence type="ECO:0000256" key="1">
    <source>
        <dbReference type="SAM" id="Phobius"/>
    </source>
</evidence>
<evidence type="ECO:0000313" key="2">
    <source>
        <dbReference type="EMBL" id="AEH81667.1"/>
    </source>
</evidence>
<keyword evidence="1" id="KW-1133">Transmembrane helix</keyword>
<feature type="transmembrane region" description="Helical" evidence="1">
    <location>
        <begin position="12"/>
        <end position="33"/>
    </location>
</feature>